<dbReference type="Pfam" id="PF00249">
    <property type="entry name" value="Myb_DNA-binding"/>
    <property type="match status" value="2"/>
</dbReference>
<evidence type="ECO:0000256" key="3">
    <source>
        <dbReference type="ARBA" id="ARBA00023015"/>
    </source>
</evidence>
<dbReference type="PROSITE" id="PS50090">
    <property type="entry name" value="MYB_LIKE"/>
    <property type="match status" value="2"/>
</dbReference>
<feature type="domain" description="HTH myb-type" evidence="10">
    <location>
        <begin position="61"/>
        <end position="125"/>
    </location>
</feature>
<keyword evidence="3" id="KW-0805">Transcription regulation</keyword>
<keyword evidence="2" id="KW-0677">Repeat</keyword>
<dbReference type="InterPro" id="IPR015495">
    <property type="entry name" value="Myb_TF_plants"/>
</dbReference>
<feature type="region of interest" description="Disordered" evidence="8">
    <location>
        <begin position="128"/>
        <end position="147"/>
    </location>
</feature>
<evidence type="ECO:0000256" key="4">
    <source>
        <dbReference type="ARBA" id="ARBA00023125"/>
    </source>
</evidence>
<dbReference type="GO" id="GO:0003677">
    <property type="term" value="F:DNA binding"/>
    <property type="evidence" value="ECO:0007669"/>
    <property type="project" value="UniProtKB-KW"/>
</dbReference>
<dbReference type="PANTHER" id="PTHR47999:SF24">
    <property type="entry name" value="TRANSCRIPTION FACTOR MYB90"/>
    <property type="match status" value="1"/>
</dbReference>
<dbReference type="GO" id="GO:0005634">
    <property type="term" value="C:nucleus"/>
    <property type="evidence" value="ECO:0007669"/>
    <property type="project" value="UniProtKB-SubCell"/>
</dbReference>
<sequence>MVGSLGVRKGAWTEEEDTLLRKCVEKYGEGRWHQIPSKAGLNRCRKSCRMRWLNYLKPSIKRGQFSVDEVDMIIRLHKLLGNRQVKMMSSSQNYVMVWSLIAGRLSGRTANDVKNYWNKNLRKKVFSSTDEAQSKPEAKSTAKDNIIKPQPRKLKNLSWLRRESNPLFNVSSQHGNDLGKPCYTPASPPADYYEVETANLESNESLFAESNAPGGMKIGEAFFEQEQNCWSTDICFDADTWNPISTEIDQQ</sequence>
<keyword evidence="4" id="KW-0238">DNA-binding</keyword>
<keyword evidence="6" id="KW-0804">Transcription</keyword>
<dbReference type="FunFam" id="1.10.10.60:FF:000218">
    <property type="entry name" value="Myb transcription factor"/>
    <property type="match status" value="1"/>
</dbReference>
<evidence type="ECO:0000256" key="1">
    <source>
        <dbReference type="ARBA" id="ARBA00004123"/>
    </source>
</evidence>
<dbReference type="PANTHER" id="PTHR47999">
    <property type="entry name" value="TRANSCRIPTION FACTOR MYB8-RELATED-RELATED"/>
    <property type="match status" value="1"/>
</dbReference>
<dbReference type="CDD" id="cd00167">
    <property type="entry name" value="SANT"/>
    <property type="match status" value="2"/>
</dbReference>
<dbReference type="SMART" id="SM00717">
    <property type="entry name" value="SANT"/>
    <property type="match status" value="2"/>
</dbReference>
<dbReference type="GO" id="GO:0080090">
    <property type="term" value="P:regulation of primary metabolic process"/>
    <property type="evidence" value="ECO:0007669"/>
    <property type="project" value="UniProtKB-ARBA"/>
</dbReference>
<keyword evidence="7" id="KW-0539">Nucleus</keyword>
<dbReference type="InterPro" id="IPR001005">
    <property type="entry name" value="SANT/Myb"/>
</dbReference>
<accession>A0A6N2KAF9</accession>
<feature type="domain" description="Myb-like" evidence="9">
    <location>
        <begin position="57"/>
        <end position="121"/>
    </location>
</feature>
<dbReference type="AlphaFoldDB" id="A0A6N2KAF9"/>
<evidence type="ECO:0008006" key="12">
    <source>
        <dbReference type="Google" id="ProtNLM"/>
    </source>
</evidence>
<dbReference type="InterPro" id="IPR009057">
    <property type="entry name" value="Homeodomain-like_sf"/>
</dbReference>
<dbReference type="PROSITE" id="PS51294">
    <property type="entry name" value="HTH_MYB"/>
    <property type="match status" value="2"/>
</dbReference>
<feature type="domain" description="Myb-like" evidence="9">
    <location>
        <begin position="4"/>
        <end position="56"/>
    </location>
</feature>
<evidence type="ECO:0000313" key="11">
    <source>
        <dbReference type="EMBL" id="VFU24484.1"/>
    </source>
</evidence>
<feature type="compositionally biased region" description="Basic and acidic residues" evidence="8">
    <location>
        <begin position="132"/>
        <end position="146"/>
    </location>
</feature>
<evidence type="ECO:0000259" key="9">
    <source>
        <dbReference type="PROSITE" id="PS50090"/>
    </source>
</evidence>
<evidence type="ECO:0000256" key="5">
    <source>
        <dbReference type="ARBA" id="ARBA00023159"/>
    </source>
</evidence>
<name>A0A6N2KAF9_SALVM</name>
<dbReference type="Gene3D" id="1.10.10.60">
    <property type="entry name" value="Homeodomain-like"/>
    <property type="match status" value="2"/>
</dbReference>
<dbReference type="SUPFAM" id="SSF46689">
    <property type="entry name" value="Homeodomain-like"/>
    <property type="match status" value="1"/>
</dbReference>
<gene>
    <name evidence="11" type="ORF">SVIM_LOCUS46720</name>
</gene>
<feature type="domain" description="HTH myb-type" evidence="10">
    <location>
        <begin position="7"/>
        <end position="60"/>
    </location>
</feature>
<evidence type="ECO:0000259" key="10">
    <source>
        <dbReference type="PROSITE" id="PS51294"/>
    </source>
</evidence>
<evidence type="ECO:0000256" key="8">
    <source>
        <dbReference type="SAM" id="MobiDB-lite"/>
    </source>
</evidence>
<evidence type="ECO:0000256" key="7">
    <source>
        <dbReference type="ARBA" id="ARBA00023242"/>
    </source>
</evidence>
<keyword evidence="5" id="KW-0010">Activator</keyword>
<comment type="subcellular location">
    <subcellularLocation>
        <location evidence="1">Nucleus</location>
    </subcellularLocation>
</comment>
<dbReference type="EMBL" id="CAADRP010000180">
    <property type="protein sequence ID" value="VFU24484.1"/>
    <property type="molecule type" value="Genomic_DNA"/>
</dbReference>
<reference evidence="11" key="1">
    <citation type="submission" date="2019-03" db="EMBL/GenBank/DDBJ databases">
        <authorList>
            <person name="Mank J."/>
            <person name="Almeida P."/>
        </authorList>
    </citation>
    <scope>NUCLEOTIDE SEQUENCE</scope>
    <source>
        <strain evidence="11">78183</strain>
    </source>
</reference>
<evidence type="ECO:0000256" key="6">
    <source>
        <dbReference type="ARBA" id="ARBA00023163"/>
    </source>
</evidence>
<dbReference type="InterPro" id="IPR017930">
    <property type="entry name" value="Myb_dom"/>
</dbReference>
<organism evidence="11">
    <name type="scientific">Salix viminalis</name>
    <name type="common">Common osier</name>
    <name type="synonym">Basket willow</name>
    <dbReference type="NCBI Taxonomy" id="40686"/>
    <lineage>
        <taxon>Eukaryota</taxon>
        <taxon>Viridiplantae</taxon>
        <taxon>Streptophyta</taxon>
        <taxon>Embryophyta</taxon>
        <taxon>Tracheophyta</taxon>
        <taxon>Spermatophyta</taxon>
        <taxon>Magnoliopsida</taxon>
        <taxon>eudicotyledons</taxon>
        <taxon>Gunneridae</taxon>
        <taxon>Pentapetalae</taxon>
        <taxon>rosids</taxon>
        <taxon>fabids</taxon>
        <taxon>Malpighiales</taxon>
        <taxon>Salicaceae</taxon>
        <taxon>Saliceae</taxon>
        <taxon>Salix</taxon>
    </lineage>
</organism>
<proteinExistence type="predicted"/>
<evidence type="ECO:0000256" key="2">
    <source>
        <dbReference type="ARBA" id="ARBA00022737"/>
    </source>
</evidence>
<protein>
    <recommendedName>
        <fullName evidence="12">MYB transcription factor</fullName>
    </recommendedName>
</protein>